<evidence type="ECO:0000313" key="8">
    <source>
        <dbReference type="EMBL" id="MCS3902362.1"/>
    </source>
</evidence>
<evidence type="ECO:0000256" key="1">
    <source>
        <dbReference type="ARBA" id="ARBA00004533"/>
    </source>
</evidence>
<dbReference type="InterPro" id="IPR029044">
    <property type="entry name" value="Nucleotide-diphossugar_trans"/>
</dbReference>
<keyword evidence="6 8" id="KW-0012">Acyltransferase</keyword>
<dbReference type="InterPro" id="IPR004960">
    <property type="entry name" value="LipA_acyltrans"/>
</dbReference>
<comment type="caution">
    <text evidence="8">The sequence shown here is derived from an EMBL/GenBank/DDBJ whole genome shotgun (WGS) entry which is preliminary data.</text>
</comment>
<evidence type="ECO:0000256" key="6">
    <source>
        <dbReference type="ARBA" id="ARBA00023315"/>
    </source>
</evidence>
<comment type="subcellular location">
    <subcellularLocation>
        <location evidence="1">Cell inner membrane</location>
    </subcellularLocation>
</comment>
<dbReference type="GO" id="GO:0009247">
    <property type="term" value="P:glycolipid biosynthetic process"/>
    <property type="evidence" value="ECO:0007669"/>
    <property type="project" value="UniProtKB-ARBA"/>
</dbReference>
<dbReference type="SUPFAM" id="SSF53448">
    <property type="entry name" value="Nucleotide-diphospho-sugar transferases"/>
    <property type="match status" value="1"/>
</dbReference>
<name>A0AAE3HK40_9GAMM</name>
<evidence type="ECO:0000256" key="3">
    <source>
        <dbReference type="ARBA" id="ARBA00022519"/>
    </source>
</evidence>
<dbReference type="GO" id="GO:0005886">
    <property type="term" value="C:plasma membrane"/>
    <property type="evidence" value="ECO:0007669"/>
    <property type="project" value="UniProtKB-SubCell"/>
</dbReference>
<evidence type="ECO:0000256" key="5">
    <source>
        <dbReference type="ARBA" id="ARBA00023136"/>
    </source>
</evidence>
<evidence type="ECO:0000313" key="9">
    <source>
        <dbReference type="Proteomes" id="UP001204445"/>
    </source>
</evidence>
<dbReference type="Pfam" id="PF03279">
    <property type="entry name" value="Lip_A_acyltrans"/>
    <property type="match status" value="1"/>
</dbReference>
<dbReference type="Gene3D" id="3.90.550.10">
    <property type="entry name" value="Spore Coat Polysaccharide Biosynthesis Protein SpsA, Chain A"/>
    <property type="match status" value="1"/>
</dbReference>
<keyword evidence="9" id="KW-1185">Reference proteome</keyword>
<proteinExistence type="predicted"/>
<dbReference type="PANTHER" id="PTHR30606">
    <property type="entry name" value="LIPID A BIOSYNTHESIS LAUROYL ACYLTRANSFERASE"/>
    <property type="match status" value="1"/>
</dbReference>
<dbReference type="CDD" id="cd07984">
    <property type="entry name" value="LPLAT_LABLAT-like"/>
    <property type="match status" value="1"/>
</dbReference>
<keyword evidence="3" id="KW-0997">Cell inner membrane</keyword>
<sequence>MNICALIPSYDHYRELPRIIEYLRTLQLAVFIIDDGSGTTAARAMADQHDPERGIHVLRLAQNSGKGGAVIAGMRAAVAQGYTHAVQIDADGQHDLEQLPALLEQARQQPRALISGRPCFDAGVPVMRRYGRWLTNVMVWCETLSLRIRDSMCGFRCYPLADCLMLADSEPLGSRMDFDTDIMVRLFWRGVTTVHLPVAVRYPPGNPSNFRLWRDNVRITRMHLRLLTGMLYRLPRFIRDRGWQAPTRASSHWARLQERGTARGLQLLLAAYRYGGRRTCLALLMPAVIYFYLSGREQRRASQAYLTRVAHLNGQPPPGRWQSLRHFFSFANAAVDKVAAWCGAIKTDQVRLVDGSHTLFKQIDHSQAVLLLVPHFGNIECIRAIANRARNFQVNVLIHRNNARLFNHALEQLAPDSQIKLIEVNDIGPDTALLLQEKIAAGEWIVIAADRVAIGARERSVTVNFLGSPAEFPQGPIILAHVLQCPVYMVAAWREGDLFQVAWQQLAERVELPRADREAAIQHYMNDYARWLEPLVLAQPLQWFNFYDFWADFHSAKEAGMTTDER</sequence>
<dbReference type="PANTHER" id="PTHR30606:SF9">
    <property type="entry name" value="LIPID A BIOSYNTHESIS LAUROYLTRANSFERASE"/>
    <property type="match status" value="1"/>
</dbReference>
<dbReference type="GO" id="GO:0016746">
    <property type="term" value="F:acyltransferase activity"/>
    <property type="evidence" value="ECO:0007669"/>
    <property type="project" value="UniProtKB-KW"/>
</dbReference>
<dbReference type="Pfam" id="PF00535">
    <property type="entry name" value="Glycos_transf_2"/>
    <property type="match status" value="1"/>
</dbReference>
<dbReference type="AlphaFoldDB" id="A0AAE3HK40"/>
<dbReference type="EMBL" id="JANUCT010000002">
    <property type="protein sequence ID" value="MCS3902362.1"/>
    <property type="molecule type" value="Genomic_DNA"/>
</dbReference>
<keyword evidence="4" id="KW-0808">Transferase</keyword>
<organism evidence="8 9">
    <name type="scientific">Methylohalomonas lacus</name>
    <dbReference type="NCBI Taxonomy" id="398773"/>
    <lineage>
        <taxon>Bacteria</taxon>
        <taxon>Pseudomonadati</taxon>
        <taxon>Pseudomonadota</taxon>
        <taxon>Gammaproteobacteria</taxon>
        <taxon>Methylohalomonadales</taxon>
        <taxon>Methylohalomonadaceae</taxon>
        <taxon>Methylohalomonas</taxon>
    </lineage>
</organism>
<evidence type="ECO:0000259" key="7">
    <source>
        <dbReference type="Pfam" id="PF00535"/>
    </source>
</evidence>
<evidence type="ECO:0000256" key="4">
    <source>
        <dbReference type="ARBA" id="ARBA00022679"/>
    </source>
</evidence>
<keyword evidence="2" id="KW-1003">Cell membrane</keyword>
<gene>
    <name evidence="8" type="ORF">J2T55_000358</name>
</gene>
<dbReference type="RefSeq" id="WP_259053872.1">
    <property type="nucleotide sequence ID" value="NZ_JANUCT010000002.1"/>
</dbReference>
<dbReference type="InterPro" id="IPR001173">
    <property type="entry name" value="Glyco_trans_2-like"/>
</dbReference>
<feature type="domain" description="Glycosyltransferase 2-like" evidence="7">
    <location>
        <begin position="5"/>
        <end position="132"/>
    </location>
</feature>
<accession>A0AAE3HK40</accession>
<protein>
    <submittedName>
        <fullName evidence="8">LPLAT superfamily acyltransferase/GT2 family glycosyltransferase</fullName>
    </submittedName>
</protein>
<keyword evidence="5" id="KW-0472">Membrane</keyword>
<evidence type="ECO:0000256" key="2">
    <source>
        <dbReference type="ARBA" id="ARBA00022475"/>
    </source>
</evidence>
<dbReference type="Proteomes" id="UP001204445">
    <property type="component" value="Unassembled WGS sequence"/>
</dbReference>
<dbReference type="CDD" id="cd04179">
    <property type="entry name" value="DPM_DPG-synthase_like"/>
    <property type="match status" value="1"/>
</dbReference>
<reference evidence="8" key="1">
    <citation type="submission" date="2022-08" db="EMBL/GenBank/DDBJ databases">
        <title>Genomic Encyclopedia of Type Strains, Phase III (KMG-III): the genomes of soil and plant-associated and newly described type strains.</title>
        <authorList>
            <person name="Whitman W."/>
        </authorList>
    </citation>
    <scope>NUCLEOTIDE SEQUENCE</scope>
    <source>
        <strain evidence="8">HMT 1</strain>
    </source>
</reference>